<gene>
    <name evidence="2" type="ORF">SLEP1_g6296</name>
</gene>
<comment type="caution">
    <text evidence="2">The sequence shown here is derived from an EMBL/GenBank/DDBJ whole genome shotgun (WGS) entry which is preliminary data.</text>
</comment>
<proteinExistence type="predicted"/>
<dbReference type="Proteomes" id="UP001054252">
    <property type="component" value="Unassembled WGS sequence"/>
</dbReference>
<reference evidence="2 3" key="1">
    <citation type="journal article" date="2021" name="Commun. Biol.">
        <title>The genome of Shorea leprosula (Dipterocarpaceae) highlights the ecological relevance of drought in aseasonal tropical rainforests.</title>
        <authorList>
            <person name="Ng K.K.S."/>
            <person name="Kobayashi M.J."/>
            <person name="Fawcett J.A."/>
            <person name="Hatakeyama M."/>
            <person name="Paape T."/>
            <person name="Ng C.H."/>
            <person name="Ang C.C."/>
            <person name="Tnah L.H."/>
            <person name="Lee C.T."/>
            <person name="Nishiyama T."/>
            <person name="Sese J."/>
            <person name="O'Brien M.J."/>
            <person name="Copetti D."/>
            <person name="Mohd Noor M.I."/>
            <person name="Ong R.C."/>
            <person name="Putra M."/>
            <person name="Sireger I.Z."/>
            <person name="Indrioko S."/>
            <person name="Kosugi Y."/>
            <person name="Izuno A."/>
            <person name="Isagi Y."/>
            <person name="Lee S.L."/>
            <person name="Shimizu K.K."/>
        </authorList>
    </citation>
    <scope>NUCLEOTIDE SEQUENCE [LARGE SCALE GENOMIC DNA]</scope>
    <source>
        <strain evidence="2">214</strain>
    </source>
</reference>
<organism evidence="2 3">
    <name type="scientific">Rubroshorea leprosula</name>
    <dbReference type="NCBI Taxonomy" id="152421"/>
    <lineage>
        <taxon>Eukaryota</taxon>
        <taxon>Viridiplantae</taxon>
        <taxon>Streptophyta</taxon>
        <taxon>Embryophyta</taxon>
        <taxon>Tracheophyta</taxon>
        <taxon>Spermatophyta</taxon>
        <taxon>Magnoliopsida</taxon>
        <taxon>eudicotyledons</taxon>
        <taxon>Gunneridae</taxon>
        <taxon>Pentapetalae</taxon>
        <taxon>rosids</taxon>
        <taxon>malvids</taxon>
        <taxon>Malvales</taxon>
        <taxon>Dipterocarpaceae</taxon>
        <taxon>Rubroshorea</taxon>
    </lineage>
</organism>
<feature type="compositionally biased region" description="Polar residues" evidence="1">
    <location>
        <begin position="75"/>
        <end position="84"/>
    </location>
</feature>
<evidence type="ECO:0000256" key="1">
    <source>
        <dbReference type="SAM" id="MobiDB-lite"/>
    </source>
</evidence>
<evidence type="ECO:0000313" key="2">
    <source>
        <dbReference type="EMBL" id="GKU92588.1"/>
    </source>
</evidence>
<protein>
    <submittedName>
        <fullName evidence="2">Uncharacterized protein</fullName>
    </submittedName>
</protein>
<keyword evidence="3" id="KW-1185">Reference proteome</keyword>
<dbReference type="AlphaFoldDB" id="A0AAV5HUQ9"/>
<feature type="region of interest" description="Disordered" evidence="1">
    <location>
        <begin position="1"/>
        <end position="104"/>
    </location>
</feature>
<name>A0AAV5HUQ9_9ROSI</name>
<accession>A0AAV5HUQ9</accession>
<sequence length="104" mass="11385">MNPSSKQQNWLHRNPALLGSGMNPAYWVSSEPSKGDPARLGSTRPRSAGFEPGWVSLVGFRRDPAGWVPTRPSKLGSSQPSKVETQGRKERKRKKEGEEEGLGG</sequence>
<feature type="compositionally biased region" description="Polar residues" evidence="1">
    <location>
        <begin position="1"/>
        <end position="11"/>
    </location>
</feature>
<evidence type="ECO:0000313" key="3">
    <source>
        <dbReference type="Proteomes" id="UP001054252"/>
    </source>
</evidence>
<dbReference type="EMBL" id="BPVZ01000006">
    <property type="protein sequence ID" value="GKU92588.1"/>
    <property type="molecule type" value="Genomic_DNA"/>
</dbReference>